<dbReference type="Proteomes" id="UP001295444">
    <property type="component" value="Chromosome 09"/>
</dbReference>
<evidence type="ECO:0008006" key="3">
    <source>
        <dbReference type="Google" id="ProtNLM"/>
    </source>
</evidence>
<evidence type="ECO:0000313" key="2">
    <source>
        <dbReference type="Proteomes" id="UP001295444"/>
    </source>
</evidence>
<accession>A0AAD1WKK7</accession>
<dbReference type="EMBL" id="OW240920">
    <property type="protein sequence ID" value="CAH2315256.1"/>
    <property type="molecule type" value="Genomic_DNA"/>
</dbReference>
<dbReference type="SUPFAM" id="SSF56219">
    <property type="entry name" value="DNase I-like"/>
    <property type="match status" value="1"/>
</dbReference>
<organism evidence="1 2">
    <name type="scientific">Pelobates cultripes</name>
    <name type="common">Western spadefoot toad</name>
    <dbReference type="NCBI Taxonomy" id="61616"/>
    <lineage>
        <taxon>Eukaryota</taxon>
        <taxon>Metazoa</taxon>
        <taxon>Chordata</taxon>
        <taxon>Craniata</taxon>
        <taxon>Vertebrata</taxon>
        <taxon>Euteleostomi</taxon>
        <taxon>Amphibia</taxon>
        <taxon>Batrachia</taxon>
        <taxon>Anura</taxon>
        <taxon>Pelobatoidea</taxon>
        <taxon>Pelobatidae</taxon>
        <taxon>Pelobates</taxon>
    </lineage>
</organism>
<protein>
    <recommendedName>
        <fullName evidence="3">Endonuclease/exonuclease/phosphatase domain-containing protein</fullName>
    </recommendedName>
</protein>
<name>A0AAD1WKK7_PELCU</name>
<dbReference type="InterPro" id="IPR036691">
    <property type="entry name" value="Endo/exonu/phosph_ase_sf"/>
</dbReference>
<proteinExistence type="predicted"/>
<keyword evidence="2" id="KW-1185">Reference proteome</keyword>
<dbReference type="AlphaFoldDB" id="A0AAD1WKK7"/>
<gene>
    <name evidence="1" type="ORF">PECUL_23A014008</name>
</gene>
<evidence type="ECO:0000313" key="1">
    <source>
        <dbReference type="EMBL" id="CAH2315256.1"/>
    </source>
</evidence>
<dbReference type="Gene3D" id="3.60.10.10">
    <property type="entry name" value="Endonuclease/exonuclease/phosphatase"/>
    <property type="match status" value="1"/>
</dbReference>
<sequence length="163" mass="18717">MAYTSYTLHPETHFRTHTHPAVVLESYPHQLQPTTQHMSEGVSILRKDLTVVYHTQTTDPGGRYAIWQCTINKQDFTIVNIYSPNANQRNFLHSILAKVDKLSKGVLIICRDFNHIFDPTLDITRSPKTPNYASLKRQCKDFACLMASHGLNDVWRVLHLGEK</sequence>
<reference evidence="1" key="1">
    <citation type="submission" date="2022-03" db="EMBL/GenBank/DDBJ databases">
        <authorList>
            <person name="Alioto T."/>
            <person name="Alioto T."/>
            <person name="Gomez Garrido J."/>
        </authorList>
    </citation>
    <scope>NUCLEOTIDE SEQUENCE</scope>
</reference>